<dbReference type="FunFam" id="3.40.50.300:FF:000001">
    <property type="entry name" value="ATP-dependent zinc metalloprotease FtsH"/>
    <property type="match status" value="1"/>
</dbReference>
<dbReference type="InterPro" id="IPR037219">
    <property type="entry name" value="Peptidase_M41-like"/>
</dbReference>
<feature type="compositionally biased region" description="Basic and acidic residues" evidence="17">
    <location>
        <begin position="799"/>
        <end position="847"/>
    </location>
</feature>
<dbReference type="GO" id="GO:0016887">
    <property type="term" value="F:ATP hydrolysis activity"/>
    <property type="evidence" value="ECO:0007669"/>
    <property type="project" value="UniProtKB-UniRule"/>
</dbReference>
<keyword evidence="3 15" id="KW-1003">Cell membrane</keyword>
<evidence type="ECO:0000256" key="14">
    <source>
        <dbReference type="ARBA" id="ARBA00061570"/>
    </source>
</evidence>
<keyword evidence="9 15" id="KW-0862">Zinc</keyword>
<dbReference type="PANTHER" id="PTHR23076:SF97">
    <property type="entry name" value="ATP-DEPENDENT ZINC METALLOPROTEASE YME1L1"/>
    <property type="match status" value="1"/>
</dbReference>
<dbReference type="STRING" id="1451189.CFAL_01710"/>
<evidence type="ECO:0000256" key="2">
    <source>
        <dbReference type="ARBA" id="ARBA00010044"/>
    </source>
</evidence>
<keyword evidence="10 15" id="KW-0067">ATP-binding</keyword>
<dbReference type="Pfam" id="PF01434">
    <property type="entry name" value="Peptidase_M41"/>
    <property type="match status" value="1"/>
</dbReference>
<evidence type="ECO:0000259" key="18">
    <source>
        <dbReference type="SMART" id="SM00382"/>
    </source>
</evidence>
<dbReference type="Gene3D" id="1.10.8.60">
    <property type="match status" value="1"/>
</dbReference>
<dbReference type="InterPro" id="IPR005936">
    <property type="entry name" value="FtsH"/>
</dbReference>
<dbReference type="OrthoDB" id="9809379at2"/>
<dbReference type="Pfam" id="PF06480">
    <property type="entry name" value="FtsH_ext"/>
    <property type="match status" value="1"/>
</dbReference>
<dbReference type="GO" id="GO:0005886">
    <property type="term" value="C:plasma membrane"/>
    <property type="evidence" value="ECO:0007669"/>
    <property type="project" value="UniProtKB-SubCell"/>
</dbReference>
<dbReference type="Gene3D" id="1.20.58.760">
    <property type="entry name" value="Peptidase M41"/>
    <property type="match status" value="1"/>
</dbReference>
<dbReference type="InterPro" id="IPR003593">
    <property type="entry name" value="AAA+_ATPase"/>
</dbReference>
<dbReference type="InterPro" id="IPR003959">
    <property type="entry name" value="ATPase_AAA_core"/>
</dbReference>
<dbReference type="InterPro" id="IPR000642">
    <property type="entry name" value="Peptidase_M41"/>
</dbReference>
<dbReference type="AlphaFoldDB" id="A0A418Q4Y7"/>
<feature type="binding site" evidence="15">
    <location>
        <position position="430"/>
    </location>
    <ligand>
        <name>Zn(2+)</name>
        <dbReference type="ChEBI" id="CHEBI:29105"/>
        <note>catalytic</note>
    </ligand>
</feature>
<keyword evidence="13 15" id="KW-0472">Membrane</keyword>
<dbReference type="RefSeq" id="WP_119665225.1">
    <property type="nucleotide sequence ID" value="NZ_QXJK01000014.1"/>
</dbReference>
<evidence type="ECO:0000256" key="4">
    <source>
        <dbReference type="ARBA" id="ARBA00022670"/>
    </source>
</evidence>
<keyword evidence="6 15" id="KW-0479">Metal-binding</keyword>
<dbReference type="InterPro" id="IPR011546">
    <property type="entry name" value="Pept_M41_FtsH_extracell"/>
</dbReference>
<feature type="compositionally biased region" description="Basic and acidic residues" evidence="17">
    <location>
        <begin position="745"/>
        <end position="762"/>
    </location>
</feature>
<evidence type="ECO:0000256" key="13">
    <source>
        <dbReference type="ARBA" id="ARBA00023136"/>
    </source>
</evidence>
<accession>A0A418Q4Y7</accession>
<dbReference type="SUPFAM" id="SSF140990">
    <property type="entry name" value="FtsH protease domain-like"/>
    <property type="match status" value="1"/>
</dbReference>
<dbReference type="FunFam" id="1.20.58.760:FF:000001">
    <property type="entry name" value="ATP-dependent zinc metalloprotease FtsH"/>
    <property type="match status" value="1"/>
</dbReference>
<proteinExistence type="inferred from homology"/>
<dbReference type="InterPro" id="IPR027417">
    <property type="entry name" value="P-loop_NTPase"/>
</dbReference>
<comment type="subcellular location">
    <subcellularLocation>
        <location evidence="15">Cell membrane</location>
        <topology evidence="15">Multi-pass membrane protein</topology>
        <orientation evidence="15">Cytoplasmic side</orientation>
    </subcellularLocation>
    <subcellularLocation>
        <location evidence="1">Membrane</location>
    </subcellularLocation>
</comment>
<evidence type="ECO:0000256" key="6">
    <source>
        <dbReference type="ARBA" id="ARBA00022723"/>
    </source>
</evidence>
<evidence type="ECO:0000313" key="20">
    <source>
        <dbReference type="Proteomes" id="UP000285278"/>
    </source>
</evidence>
<evidence type="ECO:0000256" key="7">
    <source>
        <dbReference type="ARBA" id="ARBA00022741"/>
    </source>
</evidence>
<dbReference type="GO" id="GO:0030163">
    <property type="term" value="P:protein catabolic process"/>
    <property type="evidence" value="ECO:0007669"/>
    <property type="project" value="UniProtKB-UniRule"/>
</dbReference>
<comment type="similarity">
    <text evidence="2 15">In the C-terminal section; belongs to the peptidase M41 family.</text>
</comment>
<comment type="function">
    <text evidence="15">Acts as a processive, ATP-dependent zinc metallopeptidase for both cytoplasmic and membrane proteins. Plays a role in the quality control of integral membrane proteins.</text>
</comment>
<dbReference type="GO" id="GO:0006508">
    <property type="term" value="P:proteolysis"/>
    <property type="evidence" value="ECO:0007669"/>
    <property type="project" value="UniProtKB-KW"/>
</dbReference>
<keyword evidence="7 15" id="KW-0547">Nucleotide-binding</keyword>
<feature type="transmembrane region" description="Helical" evidence="15">
    <location>
        <begin position="7"/>
        <end position="26"/>
    </location>
</feature>
<evidence type="ECO:0000256" key="17">
    <source>
        <dbReference type="SAM" id="MobiDB-lite"/>
    </source>
</evidence>
<dbReference type="GO" id="GO:0004222">
    <property type="term" value="F:metalloendopeptidase activity"/>
    <property type="evidence" value="ECO:0007669"/>
    <property type="project" value="InterPro"/>
</dbReference>
<keyword evidence="20" id="KW-1185">Reference proteome</keyword>
<dbReference type="PANTHER" id="PTHR23076">
    <property type="entry name" value="METALLOPROTEASE M41 FTSH"/>
    <property type="match status" value="1"/>
</dbReference>
<sequence length="863" mass="95282">MDKKKVLRIAGIVAAVLIVIYTFGVLTDGTRGYDNVDTSVAMEQLNKKNVSEAQINDREQELLLKLKDPISVDGKDGIEQVVTKYPARVSPQVFDAVAGSDAQKYNTKVTQDSFLGGLLMMILPMLLIFGLLMFLFSRMQGGGGMGAFGFGKSTAKQLNKDNPDTTFDDVAGADEAVEELDEIRDFLSDPSRYEALGAKIPRGVLLYGPPGTGKTLLARAVAGEAGVPFYSISGSDFVEMFVGVGASRVRDLFKQAKENSPCIIFVDEIDAVGRQRGAGMGGGHDEREQTLNQLLVEMDGFGDREGVILMAATNRPDILDPALLRPGRFDRQIPVTNPDLAGREQILRVHAKGKPIAKDVDLKSLAKRTAGMSGADLENVLNEAALLTARVDGNVITADALEEATDRVVGGPRRSSKIISEHEKKVTAYHEGGHTLAAWAMKDIDRVYKVTILARGRTGGHAMTAPEDDKGMYNRSELFARLVFAMGGRAAEELVFGNPTTGASADIEMASNVARGMVMEYGMSPVIGAVKYGQEQGDPFAGRGGQGQSEPSQEVAAQIDEQVRMLLDKAQKIAYEVLRDNRDYLDTLAAKLLEKETLRRPDLEAIFDGMESREVNDIFPMQDVDRPMDYREPVKTPVELAKERGEEPPKKNDFFSAARRARMERRKAEQEKQLQEARQEDERALENKPLRRPEDQPADPEHPAERPQPVEERGFRLPESERPDHPWTSDDAPTRKITPVQPPENQREGQRGEQHGDRREDAQVPPAQPAPHAQPAEPAESAESAPQRPRRGAFPKQEFPWERNRDEHAGHNHSANRSDNRSDSHSRGNDSTRGDDQDGGRHAKRDGLTPYDRYPLDENDNDK</sequence>
<feature type="active site" evidence="15">
    <location>
        <position position="431"/>
    </location>
</feature>
<feature type="binding site" evidence="15">
    <location>
        <position position="506"/>
    </location>
    <ligand>
        <name>Zn(2+)</name>
        <dbReference type="ChEBI" id="CHEBI:29105"/>
        <note>catalytic</note>
    </ligand>
</feature>
<dbReference type="Proteomes" id="UP000285278">
    <property type="component" value="Unassembled WGS sequence"/>
</dbReference>
<dbReference type="Pfam" id="PF00004">
    <property type="entry name" value="AAA"/>
    <property type="match status" value="1"/>
</dbReference>
<dbReference type="Gene3D" id="3.40.50.300">
    <property type="entry name" value="P-loop containing nucleotide triphosphate hydrolases"/>
    <property type="match status" value="1"/>
</dbReference>
<dbReference type="EC" id="3.4.24.-" evidence="15"/>
<gene>
    <name evidence="19" type="primary">hflB</name>
    <name evidence="15" type="synonym">ftsH</name>
    <name evidence="19" type="ORF">D3M95_10010</name>
</gene>
<evidence type="ECO:0000313" key="19">
    <source>
        <dbReference type="EMBL" id="RIX33561.1"/>
    </source>
</evidence>
<comment type="similarity">
    <text evidence="14 15">In the central section; belongs to the AAA ATPase family.</text>
</comment>
<dbReference type="GO" id="GO:0005524">
    <property type="term" value="F:ATP binding"/>
    <property type="evidence" value="ECO:0007669"/>
    <property type="project" value="UniProtKB-UniRule"/>
</dbReference>
<evidence type="ECO:0000256" key="10">
    <source>
        <dbReference type="ARBA" id="ARBA00022840"/>
    </source>
</evidence>
<dbReference type="PROSITE" id="PS00674">
    <property type="entry name" value="AAA"/>
    <property type="match status" value="1"/>
</dbReference>
<feature type="region of interest" description="Disordered" evidence="17">
    <location>
        <begin position="639"/>
        <end position="863"/>
    </location>
</feature>
<comment type="caution">
    <text evidence="19">The sequence shown here is derived from an EMBL/GenBank/DDBJ whole genome shotgun (WGS) entry which is preliminary data.</text>
</comment>
<evidence type="ECO:0000256" key="16">
    <source>
        <dbReference type="RuleBase" id="RU003651"/>
    </source>
</evidence>
<dbReference type="FunFam" id="1.10.8.60:FF:000001">
    <property type="entry name" value="ATP-dependent zinc metalloprotease FtsH"/>
    <property type="match status" value="1"/>
</dbReference>
<dbReference type="EMBL" id="QXJK01000014">
    <property type="protein sequence ID" value="RIX33561.1"/>
    <property type="molecule type" value="Genomic_DNA"/>
</dbReference>
<evidence type="ECO:0000256" key="11">
    <source>
        <dbReference type="ARBA" id="ARBA00022989"/>
    </source>
</evidence>
<dbReference type="GO" id="GO:0004176">
    <property type="term" value="F:ATP-dependent peptidase activity"/>
    <property type="evidence" value="ECO:0007669"/>
    <property type="project" value="InterPro"/>
</dbReference>
<dbReference type="NCBIfam" id="TIGR01241">
    <property type="entry name" value="FtsH_fam"/>
    <property type="match status" value="1"/>
</dbReference>
<dbReference type="GO" id="GO:0008270">
    <property type="term" value="F:zinc ion binding"/>
    <property type="evidence" value="ECO:0007669"/>
    <property type="project" value="UniProtKB-UniRule"/>
</dbReference>
<comment type="cofactor">
    <cofactor evidence="15">
        <name>Zn(2+)</name>
        <dbReference type="ChEBI" id="CHEBI:29105"/>
    </cofactor>
    <text evidence="15">Binds 1 zinc ion per subunit.</text>
</comment>
<name>A0A418Q4Y7_9CORY</name>
<evidence type="ECO:0000256" key="5">
    <source>
        <dbReference type="ARBA" id="ARBA00022692"/>
    </source>
</evidence>
<dbReference type="Pfam" id="PF17862">
    <property type="entry name" value="AAA_lid_3"/>
    <property type="match status" value="1"/>
</dbReference>
<protein>
    <recommendedName>
        <fullName evidence="15">ATP-dependent zinc metalloprotease FtsH</fullName>
        <ecNumber evidence="15">3.4.24.-</ecNumber>
    </recommendedName>
</protein>
<evidence type="ECO:0000256" key="9">
    <source>
        <dbReference type="ARBA" id="ARBA00022833"/>
    </source>
</evidence>
<feature type="compositionally biased region" description="Low complexity" evidence="17">
    <location>
        <begin position="770"/>
        <end position="787"/>
    </location>
</feature>
<evidence type="ECO:0000256" key="12">
    <source>
        <dbReference type="ARBA" id="ARBA00023049"/>
    </source>
</evidence>
<evidence type="ECO:0000256" key="8">
    <source>
        <dbReference type="ARBA" id="ARBA00022801"/>
    </source>
</evidence>
<keyword evidence="4 15" id="KW-0645">Protease</keyword>
<organism evidence="19 20">
    <name type="scientific">Corynebacterium falsenii</name>
    <dbReference type="NCBI Taxonomy" id="108486"/>
    <lineage>
        <taxon>Bacteria</taxon>
        <taxon>Bacillati</taxon>
        <taxon>Actinomycetota</taxon>
        <taxon>Actinomycetes</taxon>
        <taxon>Mycobacteriales</taxon>
        <taxon>Corynebacteriaceae</taxon>
        <taxon>Corynebacterium</taxon>
    </lineage>
</organism>
<feature type="binding site" evidence="15">
    <location>
        <position position="434"/>
    </location>
    <ligand>
        <name>Zn(2+)</name>
        <dbReference type="ChEBI" id="CHEBI:29105"/>
        <note>catalytic</note>
    </ligand>
</feature>
<keyword evidence="11 15" id="KW-1133">Transmembrane helix</keyword>
<keyword evidence="8 15" id="KW-0378">Hydrolase</keyword>
<feature type="compositionally biased region" description="Basic and acidic residues" evidence="17">
    <location>
        <begin position="666"/>
        <end position="734"/>
    </location>
</feature>
<feature type="transmembrane region" description="Helical" evidence="15">
    <location>
        <begin position="114"/>
        <end position="136"/>
    </location>
</feature>
<feature type="domain" description="AAA+ ATPase" evidence="18">
    <location>
        <begin position="200"/>
        <end position="339"/>
    </location>
</feature>
<dbReference type="CDD" id="cd19501">
    <property type="entry name" value="RecA-like_FtsH"/>
    <property type="match status" value="1"/>
</dbReference>
<dbReference type="InterPro" id="IPR003960">
    <property type="entry name" value="ATPase_AAA_CS"/>
</dbReference>
<comment type="subunit">
    <text evidence="15">Homohexamer.</text>
</comment>
<evidence type="ECO:0000256" key="1">
    <source>
        <dbReference type="ARBA" id="ARBA00004370"/>
    </source>
</evidence>
<dbReference type="InterPro" id="IPR041569">
    <property type="entry name" value="AAA_lid_3"/>
</dbReference>
<keyword evidence="5 15" id="KW-0812">Transmembrane</keyword>
<feature type="compositionally biased region" description="Basic and acidic residues" evidence="17">
    <location>
        <begin position="639"/>
        <end position="653"/>
    </location>
</feature>
<dbReference type="SMART" id="SM00382">
    <property type="entry name" value="AAA"/>
    <property type="match status" value="1"/>
</dbReference>
<reference evidence="19 20" key="1">
    <citation type="submission" date="2018-09" db="EMBL/GenBank/DDBJ databases">
        <title>Optimization and identification of Corynebacterium falsenii FN1-14 from fish paste.</title>
        <authorList>
            <person name="Daroonpunt R."/>
            <person name="Tanasupawat S."/>
        </authorList>
    </citation>
    <scope>NUCLEOTIDE SEQUENCE [LARGE SCALE GENOMIC DNA]</scope>
    <source>
        <strain evidence="19 20">FN1-14</strain>
    </source>
</reference>
<dbReference type="HAMAP" id="MF_01458">
    <property type="entry name" value="FtsH"/>
    <property type="match status" value="1"/>
</dbReference>
<evidence type="ECO:0000256" key="3">
    <source>
        <dbReference type="ARBA" id="ARBA00022475"/>
    </source>
</evidence>
<evidence type="ECO:0000256" key="15">
    <source>
        <dbReference type="HAMAP-Rule" id="MF_01458"/>
    </source>
</evidence>
<keyword evidence="12 15" id="KW-0482">Metalloprotease</keyword>
<dbReference type="SUPFAM" id="SSF52540">
    <property type="entry name" value="P-loop containing nucleoside triphosphate hydrolases"/>
    <property type="match status" value="1"/>
</dbReference>
<comment type="similarity">
    <text evidence="16">Belongs to the AAA ATPase family.</text>
</comment>
<feature type="binding site" evidence="15">
    <location>
        <begin position="208"/>
        <end position="215"/>
    </location>
    <ligand>
        <name>ATP</name>
        <dbReference type="ChEBI" id="CHEBI:30616"/>
    </ligand>
</feature>